<evidence type="ECO:0000256" key="3">
    <source>
        <dbReference type="ARBA" id="ARBA00022723"/>
    </source>
</evidence>
<dbReference type="InterPro" id="IPR050597">
    <property type="entry name" value="Cytochrome_c_Oxidase_Subunit"/>
</dbReference>
<evidence type="ECO:0000256" key="2">
    <source>
        <dbReference type="ARBA" id="ARBA00022617"/>
    </source>
</evidence>
<dbReference type="PROSITE" id="PS51007">
    <property type="entry name" value="CYTC"/>
    <property type="match status" value="2"/>
</dbReference>
<dbReference type="PANTHER" id="PTHR33751">
    <property type="entry name" value="CBB3-TYPE CYTOCHROME C OXIDASE SUBUNIT FIXP"/>
    <property type="match status" value="1"/>
</dbReference>
<keyword evidence="10" id="KW-1185">Reference proteome</keyword>
<keyword evidence="5 6" id="KW-0408">Iron</keyword>
<dbReference type="InterPro" id="IPR009056">
    <property type="entry name" value="Cyt_c-like_dom"/>
</dbReference>
<dbReference type="Pfam" id="PF00034">
    <property type="entry name" value="Cytochrom_C"/>
    <property type="match status" value="2"/>
</dbReference>
<keyword evidence="1" id="KW-0813">Transport</keyword>
<evidence type="ECO:0000313" key="10">
    <source>
        <dbReference type="Proteomes" id="UP001499852"/>
    </source>
</evidence>
<dbReference type="PANTHER" id="PTHR33751:SF9">
    <property type="entry name" value="CYTOCHROME C4"/>
    <property type="match status" value="1"/>
</dbReference>
<reference evidence="10" key="1">
    <citation type="journal article" date="2019" name="Int. J. Syst. Evol. Microbiol.">
        <title>The Global Catalogue of Microorganisms (GCM) 10K type strain sequencing project: providing services to taxonomists for standard genome sequencing and annotation.</title>
        <authorList>
            <consortium name="The Broad Institute Genomics Platform"/>
            <consortium name="The Broad Institute Genome Sequencing Center for Infectious Disease"/>
            <person name="Wu L."/>
            <person name="Ma J."/>
        </authorList>
    </citation>
    <scope>NUCLEOTIDE SEQUENCE [LARGE SCALE GENOMIC DNA]</scope>
    <source>
        <strain evidence="10">JCM 18053</strain>
    </source>
</reference>
<feature type="domain" description="Cytochrome c" evidence="8">
    <location>
        <begin position="18"/>
        <end position="106"/>
    </location>
</feature>
<dbReference type="SUPFAM" id="SSF46626">
    <property type="entry name" value="Cytochrome c"/>
    <property type="match status" value="2"/>
</dbReference>
<dbReference type="RefSeq" id="WP_345735028.1">
    <property type="nucleotide sequence ID" value="NZ_BAABIA010000002.1"/>
</dbReference>
<name>A0ABP9NWE6_9BACT</name>
<evidence type="ECO:0000256" key="7">
    <source>
        <dbReference type="SAM" id="SignalP"/>
    </source>
</evidence>
<keyword evidence="4" id="KW-0249">Electron transport</keyword>
<keyword evidence="7" id="KW-0732">Signal</keyword>
<evidence type="ECO:0000256" key="4">
    <source>
        <dbReference type="ARBA" id="ARBA00022982"/>
    </source>
</evidence>
<accession>A0ABP9NWE6</accession>
<comment type="caution">
    <text evidence="9">The sequence shown here is derived from an EMBL/GenBank/DDBJ whole genome shotgun (WGS) entry which is preliminary data.</text>
</comment>
<feature type="chain" id="PRO_5046728503" evidence="7">
    <location>
        <begin position="20"/>
        <end position="213"/>
    </location>
</feature>
<evidence type="ECO:0000313" key="9">
    <source>
        <dbReference type="EMBL" id="GAA5134972.1"/>
    </source>
</evidence>
<feature type="domain" description="Cytochrome c" evidence="8">
    <location>
        <begin position="118"/>
        <end position="207"/>
    </location>
</feature>
<proteinExistence type="predicted"/>
<sequence length="213" mass="23669">MPRFLTLFLLISLALRCPAEEMGAQLFQTVCAACHGPKGEGKDDLKTPSIANLPEWYVLRQLTNFHEGRRGENGQVDPQGALMAAIAKTLKPEQMTAVANHVQSLALVVPKERTLEGAQVQAGQELFYERCMECHRYNASGEQLFGSPPLVGRQGWYLLAQLKKFKSLHRGNAKGDDKGAKMVMMTTLFIEDEQVMKNLVGYILTLNPEPVKP</sequence>
<dbReference type="EMBL" id="BAABIA010000002">
    <property type="protein sequence ID" value="GAA5134972.1"/>
    <property type="molecule type" value="Genomic_DNA"/>
</dbReference>
<protein>
    <submittedName>
        <fullName evidence="9">C-type cytochrome</fullName>
    </submittedName>
</protein>
<dbReference type="Gene3D" id="1.10.760.10">
    <property type="entry name" value="Cytochrome c-like domain"/>
    <property type="match status" value="2"/>
</dbReference>
<dbReference type="InterPro" id="IPR036909">
    <property type="entry name" value="Cyt_c-like_dom_sf"/>
</dbReference>
<gene>
    <name evidence="9" type="ORF">GCM10023213_07480</name>
</gene>
<evidence type="ECO:0000256" key="1">
    <source>
        <dbReference type="ARBA" id="ARBA00022448"/>
    </source>
</evidence>
<dbReference type="Proteomes" id="UP001499852">
    <property type="component" value="Unassembled WGS sequence"/>
</dbReference>
<feature type="signal peptide" evidence="7">
    <location>
        <begin position="1"/>
        <end position="19"/>
    </location>
</feature>
<evidence type="ECO:0000256" key="6">
    <source>
        <dbReference type="PROSITE-ProRule" id="PRU00433"/>
    </source>
</evidence>
<keyword evidence="3 6" id="KW-0479">Metal-binding</keyword>
<keyword evidence="2 6" id="KW-0349">Heme</keyword>
<evidence type="ECO:0000256" key="5">
    <source>
        <dbReference type="ARBA" id="ARBA00023004"/>
    </source>
</evidence>
<evidence type="ECO:0000259" key="8">
    <source>
        <dbReference type="PROSITE" id="PS51007"/>
    </source>
</evidence>
<organism evidence="9 10">
    <name type="scientific">Prosthecobacter algae</name>
    <dbReference type="NCBI Taxonomy" id="1144682"/>
    <lineage>
        <taxon>Bacteria</taxon>
        <taxon>Pseudomonadati</taxon>
        <taxon>Verrucomicrobiota</taxon>
        <taxon>Verrucomicrobiia</taxon>
        <taxon>Verrucomicrobiales</taxon>
        <taxon>Verrucomicrobiaceae</taxon>
        <taxon>Prosthecobacter</taxon>
    </lineage>
</organism>